<organism evidence="2 3">
    <name type="scientific">Phlebiopsis gigantea (strain 11061_1 CR5-6)</name>
    <name type="common">White-rot fungus</name>
    <name type="synonym">Peniophora gigantea</name>
    <dbReference type="NCBI Taxonomy" id="745531"/>
    <lineage>
        <taxon>Eukaryota</taxon>
        <taxon>Fungi</taxon>
        <taxon>Dikarya</taxon>
        <taxon>Basidiomycota</taxon>
        <taxon>Agaricomycotina</taxon>
        <taxon>Agaricomycetes</taxon>
        <taxon>Polyporales</taxon>
        <taxon>Phanerochaetaceae</taxon>
        <taxon>Phlebiopsis</taxon>
    </lineage>
</organism>
<keyword evidence="3" id="KW-1185">Reference proteome</keyword>
<sequence>MESLTTFELKVPGPGDQVTFSWMDAIEEVSIGGNETIKILFKECDQYPDVPYVQLPYGGATILWKEMRARTIDPGAEALRAADKKIAKDALPCAVWDIPRSKPAIFTPLATRLSSEGDWYKAAWCEALRDTAKESVKHVPTVTTTKFDVKSRYFTPSTGKYQLFVVPHVDWEKNGLSATRDIFVACVKSALGGSNGRAGIACDVAMPPADATPAQLAGRAALDVAQVLAWAKRPDNPVTTTVLLGAVAKRNVGILKLSSHPLGLYSTWIPVDHLGALIDETTQGAGSWARPRPDAPQVGLWDQTLCDYGILARNRVMGLQPEELPLIPGEKDLAEKRRTTASVMGDSANQKVGDRFSNMIFGTSECNTHMMRAEATIRSLLRNPNQVAQICLETVSVEQDLWMVDKVENGVVKVVDVPERPWRSVNGADYRWITLQLQYTIHYQTQFTSDVFHSATIFKPFSRYKPFYFEVDLDELVLGEYFKQPIFTGTREPDWRQVLNEKYLDVYGPDPHPETLIISGKRTRGRALEQTAKTGKTTKDPAGKIAEEAPEATKTTSVDPMKRLKTF</sequence>
<dbReference type="HOGENOM" id="CLU_480668_0_0_1"/>
<protein>
    <submittedName>
        <fullName evidence="2">Uncharacterized protein</fullName>
    </submittedName>
</protein>
<name>A0A0C3S8T7_PHLG1</name>
<dbReference type="Proteomes" id="UP000053257">
    <property type="component" value="Unassembled WGS sequence"/>
</dbReference>
<evidence type="ECO:0000313" key="2">
    <source>
        <dbReference type="EMBL" id="KIP05620.1"/>
    </source>
</evidence>
<reference evidence="2 3" key="1">
    <citation type="journal article" date="2014" name="PLoS Genet.">
        <title>Analysis of the Phlebiopsis gigantea genome, transcriptome and secretome provides insight into its pioneer colonization strategies of wood.</title>
        <authorList>
            <person name="Hori C."/>
            <person name="Ishida T."/>
            <person name="Igarashi K."/>
            <person name="Samejima M."/>
            <person name="Suzuki H."/>
            <person name="Master E."/>
            <person name="Ferreira P."/>
            <person name="Ruiz-Duenas F.J."/>
            <person name="Held B."/>
            <person name="Canessa P."/>
            <person name="Larrondo L.F."/>
            <person name="Schmoll M."/>
            <person name="Druzhinina I.S."/>
            <person name="Kubicek C.P."/>
            <person name="Gaskell J.A."/>
            <person name="Kersten P."/>
            <person name="St John F."/>
            <person name="Glasner J."/>
            <person name="Sabat G."/>
            <person name="Splinter BonDurant S."/>
            <person name="Syed K."/>
            <person name="Yadav J."/>
            <person name="Mgbeahuruike A.C."/>
            <person name="Kovalchuk A."/>
            <person name="Asiegbu F.O."/>
            <person name="Lackner G."/>
            <person name="Hoffmeister D."/>
            <person name="Rencoret J."/>
            <person name="Gutierrez A."/>
            <person name="Sun H."/>
            <person name="Lindquist E."/>
            <person name="Barry K."/>
            <person name="Riley R."/>
            <person name="Grigoriev I.V."/>
            <person name="Henrissat B."/>
            <person name="Kues U."/>
            <person name="Berka R.M."/>
            <person name="Martinez A.T."/>
            <person name="Covert S.F."/>
            <person name="Blanchette R.A."/>
            <person name="Cullen D."/>
        </authorList>
    </citation>
    <scope>NUCLEOTIDE SEQUENCE [LARGE SCALE GENOMIC DNA]</scope>
    <source>
        <strain evidence="2 3">11061_1 CR5-6</strain>
    </source>
</reference>
<gene>
    <name evidence="2" type="ORF">PHLGIDRAFT_119654</name>
</gene>
<dbReference type="OrthoDB" id="3219467at2759"/>
<accession>A0A0C3S8T7</accession>
<dbReference type="EMBL" id="KN840538">
    <property type="protein sequence ID" value="KIP05620.1"/>
    <property type="molecule type" value="Genomic_DNA"/>
</dbReference>
<evidence type="ECO:0000256" key="1">
    <source>
        <dbReference type="SAM" id="MobiDB-lite"/>
    </source>
</evidence>
<proteinExistence type="predicted"/>
<evidence type="ECO:0000313" key="3">
    <source>
        <dbReference type="Proteomes" id="UP000053257"/>
    </source>
</evidence>
<feature type="region of interest" description="Disordered" evidence="1">
    <location>
        <begin position="530"/>
        <end position="567"/>
    </location>
</feature>
<feature type="compositionally biased region" description="Basic and acidic residues" evidence="1">
    <location>
        <begin position="537"/>
        <end position="547"/>
    </location>
</feature>
<dbReference type="AlphaFoldDB" id="A0A0C3S8T7"/>